<dbReference type="Gene3D" id="2.60.40.3440">
    <property type="match status" value="3"/>
</dbReference>
<dbReference type="NCBIfam" id="TIGR01965">
    <property type="entry name" value="VCBS_repeat"/>
    <property type="match status" value="2"/>
</dbReference>
<name>A0A6L7GFS2_9SPHN</name>
<organism evidence="2 3">
    <name type="scientific">Allopontixanthobacter confluentis</name>
    <dbReference type="NCBI Taxonomy" id="1849021"/>
    <lineage>
        <taxon>Bacteria</taxon>
        <taxon>Pseudomonadati</taxon>
        <taxon>Pseudomonadota</taxon>
        <taxon>Alphaproteobacteria</taxon>
        <taxon>Sphingomonadales</taxon>
        <taxon>Erythrobacteraceae</taxon>
        <taxon>Allopontixanthobacter</taxon>
    </lineage>
</organism>
<feature type="non-terminal residue" evidence="2">
    <location>
        <position position="1949"/>
    </location>
</feature>
<dbReference type="Pfam" id="PF17963">
    <property type="entry name" value="Big_9"/>
    <property type="match status" value="6"/>
</dbReference>
<feature type="compositionally biased region" description="Polar residues" evidence="1">
    <location>
        <begin position="1"/>
        <end position="29"/>
    </location>
</feature>
<accession>A0A6L7GFS2</accession>
<dbReference type="EMBL" id="WTYU01000002">
    <property type="protein sequence ID" value="MXP14759.1"/>
    <property type="molecule type" value="Genomic_DNA"/>
</dbReference>
<proteinExistence type="predicted"/>
<evidence type="ECO:0000256" key="1">
    <source>
        <dbReference type="SAM" id="MobiDB-lite"/>
    </source>
</evidence>
<protein>
    <submittedName>
        <fullName evidence="2">Tandem-95 repeat protein</fullName>
    </submittedName>
</protein>
<feature type="region of interest" description="Disordered" evidence="1">
    <location>
        <begin position="183"/>
        <end position="207"/>
    </location>
</feature>
<feature type="region of interest" description="Disordered" evidence="1">
    <location>
        <begin position="1"/>
        <end position="30"/>
    </location>
</feature>
<feature type="compositionally biased region" description="Low complexity" evidence="1">
    <location>
        <begin position="440"/>
        <end position="451"/>
    </location>
</feature>
<dbReference type="InterPro" id="IPR010221">
    <property type="entry name" value="VCBS_dom"/>
</dbReference>
<dbReference type="Proteomes" id="UP000473531">
    <property type="component" value="Unassembled WGS sequence"/>
</dbReference>
<feature type="region of interest" description="Disordered" evidence="1">
    <location>
        <begin position="430"/>
        <end position="451"/>
    </location>
</feature>
<gene>
    <name evidence="2" type="ORF">GRI44_08350</name>
</gene>
<dbReference type="RefSeq" id="WP_160601377.1">
    <property type="nucleotide sequence ID" value="NZ_WTYU01000002.1"/>
</dbReference>
<dbReference type="OrthoDB" id="8335338at2"/>
<comment type="caution">
    <text evidence="2">The sequence shown here is derived from an EMBL/GenBank/DDBJ whole genome shotgun (WGS) entry which is preliminary data.</text>
</comment>
<reference evidence="2 3" key="1">
    <citation type="submission" date="2019-12" db="EMBL/GenBank/DDBJ databases">
        <title>Genomic-based taxomic classification of the family Erythrobacteraceae.</title>
        <authorList>
            <person name="Xu L."/>
        </authorList>
    </citation>
    <scope>NUCLEOTIDE SEQUENCE [LARGE SCALE GENOMIC DNA]</scope>
    <source>
        <strain evidence="2 3">KCTC 52259</strain>
    </source>
</reference>
<feature type="compositionally biased region" description="Low complexity" evidence="1">
    <location>
        <begin position="193"/>
        <end position="205"/>
    </location>
</feature>
<dbReference type="Gene3D" id="2.60.40.10">
    <property type="entry name" value="Immunoglobulins"/>
    <property type="match status" value="1"/>
</dbReference>
<evidence type="ECO:0000313" key="2">
    <source>
        <dbReference type="EMBL" id="MXP14759.1"/>
    </source>
</evidence>
<keyword evidence="3" id="KW-1185">Reference proteome</keyword>
<dbReference type="InterPro" id="IPR013783">
    <property type="entry name" value="Ig-like_fold"/>
</dbReference>
<dbReference type="NCBIfam" id="NF012211">
    <property type="entry name" value="tand_rpt_95"/>
    <property type="match status" value="1"/>
</dbReference>
<sequence>MDFQDRNNVNDSDVNASEGANASPASANGRTVVLQPDANNVVTLPEGVSFDNIVADGRNLIIQAGGITYVIPDGAIIVPQLVVDGVTVPPLNLAALLIGNEPVPAAGPGVQSSGGNFATAPGDIQAAYALGDLLPYTELTFPQPEDQEIIPNLADRDPTVIVITPNNPAGATDAVAEVDEAGLPARNGEPAGTEQETTSETTTGTISYTAPDGTSAVQINGVAITAIGQQFVSPDGTLTITSIAEGAIGFSYTLGDNLLGVTQDGFFTVTVIDTDGDTASASLLINVIDDAPIARNDSDAIAAGTYGPESGNVITGTGTVTGQAGADNVGADGASLSGIANSSGVTSGVTAQTIISGAYGTLTIAPDGSYTYVRAAGSPGGVSDTFTYTLTDGDGSTATAVLTINIGDSPATVISVPGIGDPGTIVDEAGLPRRDDEAPGTEAPTPAETTSGTITYVAPDKPATVTINGEVITATGQVITTPEGTLTITKYDPVTGTIDYTFTLSDNTGGDDTSVTFDVTVTDVDGDSDSGSFTITIVDDVPLAVDDSAVQSGENSPVTVNVFANDIQGADSVQLDAIAAVPGTLTGGGTVAYNGDGTFTYTPAPGEEGSVSFDYSITDGDGDVSVATVTIQLNQDSNPSIDTAGDRAVDEAGLPARGAEPAGSQEASDSETAVGTISITTGGDAIGSLVINGVNVTNGGSVTTAKGTLVVTLDAGQYTYAYTLADNTLSDPDSDTFALTVTDSDGDTASTSLVIAIADDAPSAADDAAGIAAGLYGPVTGNVTANDVSGADDFAVTSYSSAGDTGLAGGVVQGLYGKLTIDTDGNFSYTRDPGTPGGVSDTFSYTVTDGDGDVATASLVISIADSGTTLDLPTTGEAGTQVLEEGLPAGSNAASNGEFTAGTIGFTAPDSPATVTINGVAVASVGQTFTGSFGTLTITSVTNGVIGYSYELTTNTNGDSTADSFAVVVTDVDGDSTPGTLTIDIVDDVPTARADVDSVTEDGPLTADGNVITGADLGDANQTDGVADTPGADGATVVAVSLGATSGSVGTGLVSAYGTLTLDDNGDYRYVLDNNNPLVQGLDSTETLTETYTYTIRDGDGDESTTTLVITIQGADDGVTINGLDGQGAEETVFEDDLLDGSSPDPAGLTQSGSFDLTSPDGLSTITVGGTTIYTGGAFVPGQTLSTAYGTLTITGVTPTTTDANGDVTAATVSYSYQLDDNTLTHTAADDVSLTDSFSVVVTDTDGSTATDSLEITVVDDVPTANNDTATQTTENQPFTIDALNNDVFGADGVDTTDITDVFVATQASQGVVTYDPVTGLFTYTPNAGAGGSSTSDSFTYTIIDADGDASTATVTITLQPDSTPAVVNVTALSDDDGLGGANPAPAANDIDANVGDNPLTASEAIYSGKITVDFGGDSGTVSFANLNGTSGTVGTETVNYTWNAGTNTLTATGPRGILFTVSLDAAGNYVLTQIDNVLHAAGNGETSAPPVVLAYIATDSDGDSSTDGTLSITFNDDVPTAVADTNSVTEGSNVGGNVLTDGIDDSFGADGPTLTSPAGGVIGFAAGSDISVPATGTPGTTIESALGFLTLNSDGSYSYASKANSTNSDTTDTFVYTIQDADGDTSTQTLTISVDNVTGNVSDNDVLVDEAGLDANGSQGGTDSEVDADGQIIVTGASGTLIYTLLDPADGTFGTLVLDSATGAYTYTLDTPVTDTTGDDGRNTVSGAINGAEEFDYQVTDTFGNLIGTGTIVINIVDDVPTANNDTATQTTENQPFTIDALNNDVFAADGVDTTDITDVFVATQASQGVVTYDPVTGLFTYTPNAGAGSTSTSDSFTYTIIDGDGDASTATVTITLQPDSTPAVVNVTALSDDDGLAGANPAPAANDIDANVGDNPLTASEAIYSGKITVDFGGDSGTVSFANLNGTSGTVGTETVNYTWNAGTNTL</sequence>
<evidence type="ECO:0000313" key="3">
    <source>
        <dbReference type="Proteomes" id="UP000473531"/>
    </source>
</evidence>